<dbReference type="InterPro" id="IPR044880">
    <property type="entry name" value="NCX_ion-bd_dom_sf"/>
</dbReference>
<dbReference type="PANTHER" id="PTHR10846">
    <property type="entry name" value="SODIUM/POTASSIUM/CALCIUM EXCHANGER"/>
    <property type="match status" value="1"/>
</dbReference>
<feature type="transmembrane region" description="Helical" evidence="5">
    <location>
        <begin position="262"/>
        <end position="282"/>
    </location>
</feature>
<dbReference type="Gene3D" id="1.20.1420.30">
    <property type="entry name" value="NCX, central ion-binding region"/>
    <property type="match status" value="2"/>
</dbReference>
<comment type="caution">
    <text evidence="7">The sequence shown here is derived from an EMBL/GenBank/DDBJ whole genome shotgun (WGS) entry which is preliminary data.</text>
</comment>
<keyword evidence="2 5" id="KW-0812">Transmembrane</keyword>
<evidence type="ECO:0000256" key="1">
    <source>
        <dbReference type="ARBA" id="ARBA00004141"/>
    </source>
</evidence>
<dbReference type="InterPro" id="IPR004837">
    <property type="entry name" value="NaCa_Exmemb"/>
</dbReference>
<feature type="domain" description="Sodium/calcium exchanger membrane region" evidence="6">
    <location>
        <begin position="198"/>
        <end position="347"/>
    </location>
</feature>
<dbReference type="GO" id="GO:0008273">
    <property type="term" value="F:calcium, potassium:sodium antiporter activity"/>
    <property type="evidence" value="ECO:0007669"/>
    <property type="project" value="TreeGrafter"/>
</dbReference>
<evidence type="ECO:0000256" key="3">
    <source>
        <dbReference type="ARBA" id="ARBA00022989"/>
    </source>
</evidence>
<name>A0A7V5J075_UNCKA</name>
<feature type="transmembrane region" description="Helical" evidence="5">
    <location>
        <begin position="6"/>
        <end position="23"/>
    </location>
</feature>
<evidence type="ECO:0000256" key="4">
    <source>
        <dbReference type="ARBA" id="ARBA00023136"/>
    </source>
</evidence>
<comment type="subcellular location">
    <subcellularLocation>
        <location evidence="1">Membrane</location>
        <topology evidence="1">Multi-pass membrane protein</topology>
    </subcellularLocation>
</comment>
<feature type="transmembrane region" description="Helical" evidence="5">
    <location>
        <begin position="109"/>
        <end position="127"/>
    </location>
</feature>
<dbReference type="PANTHER" id="PTHR10846:SF8">
    <property type="entry name" value="INNER MEMBRANE PROTEIN YRBG"/>
    <property type="match status" value="1"/>
</dbReference>
<protein>
    <submittedName>
        <fullName evidence="7">Calcium/sodium antiporter</fullName>
    </submittedName>
</protein>
<evidence type="ECO:0000256" key="5">
    <source>
        <dbReference type="SAM" id="Phobius"/>
    </source>
</evidence>
<dbReference type="NCBIfam" id="TIGR00367">
    <property type="entry name" value="calcium/sodium antiporter"/>
    <property type="match status" value="1"/>
</dbReference>
<evidence type="ECO:0000259" key="6">
    <source>
        <dbReference type="Pfam" id="PF01699"/>
    </source>
</evidence>
<evidence type="ECO:0000313" key="7">
    <source>
        <dbReference type="EMBL" id="HHH14292.1"/>
    </source>
</evidence>
<proteinExistence type="predicted"/>
<gene>
    <name evidence="7" type="ORF">ENJ78_01130</name>
</gene>
<dbReference type="AlphaFoldDB" id="A0A7V5J075"/>
<sequence>MLITITINILILILSFYVLALVTDEFFVPALEGISDKLKINSEVAGATIMAVGSSAPELFTAIFAVLRAGEAVDIGAGTIVGSAIFNILVIVGVSSLFTKAKLTWQPVIRDLVFYAISILALLATFYDGHVTIIEALSLIFLYLIYIFIVKNWSKWLKYEIIEAKEIEKELEEEEKTNPLGKTINCALNTIMPKKSFWGRFLVSIAIIGLFSSFLVDSGVELARTLGVSNAIIGLTVLAAGTSVPDLLSSMIVAKKGKGDMAIANAVGSNIFDILLGLGLPYLLFFGINGFSKKVPVDTHNLLASIFLLFATIVAILAVLIMRKWKIGKKAGWGLIFVYGLYILYSIYKVIG</sequence>
<keyword evidence="3 5" id="KW-1133">Transmembrane helix</keyword>
<feature type="transmembrane region" description="Helical" evidence="5">
    <location>
        <begin position="75"/>
        <end position="97"/>
    </location>
</feature>
<organism evidence="7">
    <name type="scientific">candidate division WWE3 bacterium</name>
    <dbReference type="NCBI Taxonomy" id="2053526"/>
    <lineage>
        <taxon>Bacteria</taxon>
        <taxon>Katanobacteria</taxon>
    </lineage>
</organism>
<feature type="transmembrane region" description="Helical" evidence="5">
    <location>
        <begin position="333"/>
        <end position="351"/>
    </location>
</feature>
<dbReference type="PRINTS" id="PR01259">
    <property type="entry name" value="NACAEXCHNGR"/>
</dbReference>
<dbReference type="GO" id="GO:0005886">
    <property type="term" value="C:plasma membrane"/>
    <property type="evidence" value="ECO:0007669"/>
    <property type="project" value="TreeGrafter"/>
</dbReference>
<feature type="transmembrane region" description="Helical" evidence="5">
    <location>
        <begin position="197"/>
        <end position="216"/>
    </location>
</feature>
<dbReference type="GO" id="GO:0006874">
    <property type="term" value="P:intracellular calcium ion homeostasis"/>
    <property type="evidence" value="ECO:0007669"/>
    <property type="project" value="TreeGrafter"/>
</dbReference>
<feature type="domain" description="Sodium/calcium exchanger membrane region" evidence="6">
    <location>
        <begin position="10"/>
        <end position="150"/>
    </location>
</feature>
<dbReference type="EMBL" id="DRNS01000083">
    <property type="protein sequence ID" value="HHH14292.1"/>
    <property type="molecule type" value="Genomic_DNA"/>
</dbReference>
<accession>A0A7V5J075</accession>
<dbReference type="InterPro" id="IPR004836">
    <property type="entry name" value="Na_Ca_Ex"/>
</dbReference>
<dbReference type="Proteomes" id="UP000886106">
    <property type="component" value="Unassembled WGS sequence"/>
</dbReference>
<keyword evidence="4 5" id="KW-0472">Membrane</keyword>
<reference evidence="7" key="1">
    <citation type="journal article" date="2020" name="mSystems">
        <title>Genome- and Community-Level Interaction Insights into Carbon Utilization and Element Cycling Functions of Hydrothermarchaeota in Hydrothermal Sediment.</title>
        <authorList>
            <person name="Zhou Z."/>
            <person name="Liu Y."/>
            <person name="Xu W."/>
            <person name="Pan J."/>
            <person name="Luo Z.H."/>
            <person name="Li M."/>
        </authorList>
    </citation>
    <scope>NUCLEOTIDE SEQUENCE [LARGE SCALE GENOMIC DNA]</scope>
    <source>
        <strain evidence="7">HyVt-517</strain>
    </source>
</reference>
<feature type="transmembrane region" description="Helical" evidence="5">
    <location>
        <begin position="133"/>
        <end position="150"/>
    </location>
</feature>
<dbReference type="Pfam" id="PF01699">
    <property type="entry name" value="Na_Ca_ex"/>
    <property type="match status" value="2"/>
</dbReference>
<dbReference type="InterPro" id="IPR004481">
    <property type="entry name" value="K/Na/Ca-exchanger"/>
</dbReference>
<dbReference type="GO" id="GO:0005262">
    <property type="term" value="F:calcium channel activity"/>
    <property type="evidence" value="ECO:0007669"/>
    <property type="project" value="TreeGrafter"/>
</dbReference>
<feature type="transmembrane region" description="Helical" evidence="5">
    <location>
        <begin position="302"/>
        <end position="321"/>
    </location>
</feature>
<evidence type="ECO:0000256" key="2">
    <source>
        <dbReference type="ARBA" id="ARBA00022692"/>
    </source>
</evidence>